<dbReference type="Gene3D" id="2.30.29.150">
    <property type="match status" value="1"/>
</dbReference>
<evidence type="ECO:0000256" key="11">
    <source>
        <dbReference type="SAM" id="MobiDB-lite"/>
    </source>
</evidence>
<dbReference type="InterPro" id="IPR048993">
    <property type="entry name" value="SSRP1-like_PH1"/>
</dbReference>
<evidence type="ECO:0000256" key="1">
    <source>
        <dbReference type="ARBA" id="ARBA00010060"/>
    </source>
</evidence>
<dbReference type="GO" id="GO:0006260">
    <property type="term" value="P:DNA replication"/>
    <property type="evidence" value="ECO:0007669"/>
    <property type="project" value="UniProtKB-KW"/>
</dbReference>
<feature type="region of interest" description="Disordered" evidence="11">
    <location>
        <begin position="593"/>
        <end position="705"/>
    </location>
</feature>
<feature type="compositionally biased region" description="Acidic residues" evidence="11">
    <location>
        <begin position="481"/>
        <end position="500"/>
    </location>
</feature>
<dbReference type="Proteomes" id="UP000549394">
    <property type="component" value="Unassembled WGS sequence"/>
</dbReference>
<dbReference type="Gene3D" id="2.30.29.30">
    <property type="entry name" value="Pleckstrin-homology domain (PH domain)/Phosphotyrosine-binding domain (PTB)"/>
    <property type="match status" value="2"/>
</dbReference>
<dbReference type="GO" id="GO:1902275">
    <property type="term" value="P:regulation of chromatin organization"/>
    <property type="evidence" value="ECO:0007669"/>
    <property type="project" value="TreeGrafter"/>
</dbReference>
<evidence type="ECO:0000256" key="4">
    <source>
        <dbReference type="ARBA" id="ARBA00022763"/>
    </source>
</evidence>
<dbReference type="FunFam" id="2.30.29.150:FF:000001">
    <property type="entry name" value="Fact complex subunit ssrp1"/>
    <property type="match status" value="1"/>
</dbReference>
<evidence type="ECO:0000256" key="9">
    <source>
        <dbReference type="PROSITE-ProRule" id="PRU00267"/>
    </source>
</evidence>
<comment type="function">
    <text evidence="10">Component of the FACT complex, a general chromatin factor that acts to reorganize nucleosomes. The FACT complex is involved in multiple processes that require DNA as a template such as mRNA elongation, DNA replication and DNA repair. During transcription elongation the FACT complex acts as a histone chaperone that both destabilizes and restores nucleosomal structure. It facilitates the passage of RNA polymerase II and transcription by promoting the dissociation of one histone H2A-H2B dimer from the nucleosome, then subsequently promotes the reestablishment of the nucleosome following the passage of RNA polymerase II.</text>
</comment>
<dbReference type="InterPro" id="IPR009071">
    <property type="entry name" value="HMG_box_dom"/>
</dbReference>
<keyword evidence="9" id="KW-0238">DNA-binding</keyword>
<dbReference type="GO" id="GO:0042393">
    <property type="term" value="F:histone binding"/>
    <property type="evidence" value="ECO:0007669"/>
    <property type="project" value="TreeGrafter"/>
</dbReference>
<sequence>MPVKESLDFSVLLFKGGCFTEGRIKFTLEDITIKEKDESETNSVKYEDIDGMFWFSRSRGHCLRIRLIDERCILLDGFHSSDHDKLSAFLDKHHGIELQKQFRSFKGWNWGSTNFRGNTMEFNVESKLAFEIPLNEVSRCTTSKNEVTLSFHQHEEAPITLTEMRFHIPTEQKVDEGDPVENFYDKVMNKADTIQATGDAIARFDEVSCLTPRGRYDIKMYASFLQLHGKTFDYKIPYNDILRLFSLPHKDRKSEYFVLHVDPPIKQGQTRYHFLICTFDRYEDDSEIEIDLSEKDLKRYEGKLEKKMTGQPIDLISSVMTALTRKKISVPGSFTAFSKAKCVSCSHKASTGFLYPLEKGFIFVHKPPVYIRFDELSHVNFSRSMTSTRSFDLEVETRQNQTFTFSSIEKDEYGKMQEFLKKKNIKLKSTGQADVKSTEARKHDAYLEMMKKEGLAKDDDDDESNEESDEDFVAEGSGSDVAEEFDSDHETSESDAESGDDSPSKKEKPVVEKKPEVKPQKKEKKPKPVKEKQSKKEKGKGKKKDKNAPKRPLSAYFIWLGENREKIKRENPGIAFTEVTKKGSEMWNSLSDKTKWNKAAEKAKAKYAEEMEEYKRKLKTGEIQSSEPVKGSPKKSRAKKVVSPSKASGGGTGSGYKSKEFIEESSSSSEEESPPKKARKEEPESSSEDDSEDSRSDSESEDYSD</sequence>
<evidence type="ECO:0000256" key="2">
    <source>
        <dbReference type="ARBA" id="ARBA00022454"/>
    </source>
</evidence>
<feature type="compositionally biased region" description="Basic and acidic residues" evidence="11">
    <location>
        <begin position="502"/>
        <end position="536"/>
    </location>
</feature>
<dbReference type="GO" id="GO:0003677">
    <property type="term" value="F:DNA binding"/>
    <property type="evidence" value="ECO:0007669"/>
    <property type="project" value="UniProtKB-UniRule"/>
</dbReference>
<dbReference type="FunFam" id="2.30.29.30:FF:000098">
    <property type="entry name" value="Fact complex subunit ssrp1"/>
    <property type="match status" value="1"/>
</dbReference>
<name>A0A7I8VN88_9ANNE</name>
<dbReference type="InterPro" id="IPR038167">
    <property type="entry name" value="SSRP1_sf"/>
</dbReference>
<proteinExistence type="inferred from homology"/>
<feature type="compositionally biased region" description="Basic and acidic residues" evidence="11">
    <location>
        <begin position="593"/>
        <end position="615"/>
    </location>
</feature>
<feature type="compositionally biased region" description="Acidic residues" evidence="11">
    <location>
        <begin position="458"/>
        <end position="473"/>
    </location>
</feature>
<dbReference type="Pfam" id="PF03531">
    <property type="entry name" value="SSrecog"/>
    <property type="match status" value="1"/>
</dbReference>
<dbReference type="SUPFAM" id="SSF50729">
    <property type="entry name" value="PH domain-like"/>
    <property type="match status" value="1"/>
</dbReference>
<dbReference type="InterPro" id="IPR011993">
    <property type="entry name" value="PH-like_dom_sf"/>
</dbReference>
<keyword evidence="7 10" id="KW-0234">DNA repair</keyword>
<evidence type="ECO:0000259" key="12">
    <source>
        <dbReference type="PROSITE" id="PS50118"/>
    </source>
</evidence>
<dbReference type="SMART" id="SM00398">
    <property type="entry name" value="HMG"/>
    <property type="match status" value="1"/>
</dbReference>
<dbReference type="EMBL" id="CAJFCJ010000007">
    <property type="protein sequence ID" value="CAD5117472.1"/>
    <property type="molecule type" value="Genomic_DNA"/>
</dbReference>
<evidence type="ECO:0000256" key="6">
    <source>
        <dbReference type="ARBA" id="ARBA00023163"/>
    </source>
</evidence>
<evidence type="ECO:0000256" key="7">
    <source>
        <dbReference type="ARBA" id="ARBA00023204"/>
    </source>
</evidence>
<dbReference type="InterPro" id="IPR024954">
    <property type="entry name" value="SSRP1_DD"/>
</dbReference>
<feature type="region of interest" description="Disordered" evidence="11">
    <location>
        <begin position="454"/>
        <end position="555"/>
    </location>
</feature>
<reference evidence="13 14" key="1">
    <citation type="submission" date="2020-08" db="EMBL/GenBank/DDBJ databases">
        <authorList>
            <person name="Hejnol A."/>
        </authorList>
    </citation>
    <scope>NUCLEOTIDE SEQUENCE [LARGE SCALE GENOMIC DNA]</scope>
</reference>
<evidence type="ECO:0000256" key="10">
    <source>
        <dbReference type="RuleBase" id="RU364013"/>
    </source>
</evidence>
<dbReference type="OrthoDB" id="498543at2759"/>
<dbReference type="Pfam" id="PF17292">
    <property type="entry name" value="POB3_N"/>
    <property type="match status" value="1"/>
</dbReference>
<dbReference type="SUPFAM" id="SSF47095">
    <property type="entry name" value="HMG-box"/>
    <property type="match status" value="1"/>
</dbReference>
<dbReference type="InterPro" id="IPR013719">
    <property type="entry name" value="RTT106/SPT16-like_middle_dom"/>
</dbReference>
<dbReference type="SMART" id="SM01287">
    <property type="entry name" value="Rtt106"/>
    <property type="match status" value="1"/>
</dbReference>
<dbReference type="PRINTS" id="PR00887">
    <property type="entry name" value="SSRCOGNITION"/>
</dbReference>
<protein>
    <recommendedName>
        <fullName evidence="10">FACT complex subunit SSRP1</fullName>
    </recommendedName>
</protein>
<evidence type="ECO:0000256" key="8">
    <source>
        <dbReference type="ARBA" id="ARBA00023242"/>
    </source>
</evidence>
<dbReference type="CDD" id="cd13230">
    <property type="entry name" value="PH1_SSRP1-like"/>
    <property type="match status" value="1"/>
</dbReference>
<dbReference type="InterPro" id="IPR050454">
    <property type="entry name" value="RTT106/SSRP1_HistChap/FACT"/>
</dbReference>
<dbReference type="InterPro" id="IPR036910">
    <property type="entry name" value="HMG_box_dom_sf"/>
</dbReference>
<feature type="DNA-binding region" description="HMG box" evidence="9">
    <location>
        <begin position="549"/>
        <end position="615"/>
    </location>
</feature>
<evidence type="ECO:0000256" key="3">
    <source>
        <dbReference type="ARBA" id="ARBA00022705"/>
    </source>
</evidence>
<dbReference type="PANTHER" id="PTHR45849:SF1">
    <property type="entry name" value="FACT COMPLEX SUBUNIT SSRP1"/>
    <property type="match status" value="1"/>
</dbReference>
<dbReference type="Pfam" id="PF08512">
    <property type="entry name" value="Rttp106-like_middle"/>
    <property type="match status" value="1"/>
</dbReference>
<comment type="subcellular location">
    <subcellularLocation>
        <location evidence="10">Nucleus</location>
    </subcellularLocation>
    <subcellularLocation>
        <location evidence="10">Chromosome</location>
    </subcellularLocation>
</comment>
<dbReference type="CDD" id="cd13231">
    <property type="entry name" value="PH2_SSRP1-like"/>
    <property type="match status" value="1"/>
</dbReference>
<gene>
    <name evidence="13" type="ORF">DGYR_LOCUS5996</name>
</gene>
<feature type="compositionally biased region" description="Basic and acidic residues" evidence="11">
    <location>
        <begin position="673"/>
        <end position="683"/>
    </location>
</feature>
<dbReference type="PROSITE" id="PS50118">
    <property type="entry name" value="HMG_BOX_2"/>
    <property type="match status" value="1"/>
</dbReference>
<comment type="caution">
    <text evidence="13">The sequence shown here is derived from an EMBL/GenBank/DDBJ whole genome shotgun (WGS) entry which is preliminary data.</text>
</comment>
<keyword evidence="6 10" id="KW-0804">Transcription</keyword>
<keyword evidence="5 10" id="KW-0805">Transcription regulation</keyword>
<keyword evidence="3 10" id="KW-0235">DNA replication</keyword>
<dbReference type="GO" id="GO:0031491">
    <property type="term" value="F:nucleosome binding"/>
    <property type="evidence" value="ECO:0007669"/>
    <property type="project" value="TreeGrafter"/>
</dbReference>
<dbReference type="Pfam" id="PF21103">
    <property type="entry name" value="PH1_SSRP1-like"/>
    <property type="match status" value="1"/>
</dbReference>
<organism evidence="13 14">
    <name type="scientific">Dimorphilus gyrociliatus</name>
    <dbReference type="NCBI Taxonomy" id="2664684"/>
    <lineage>
        <taxon>Eukaryota</taxon>
        <taxon>Metazoa</taxon>
        <taxon>Spiralia</taxon>
        <taxon>Lophotrochozoa</taxon>
        <taxon>Annelida</taxon>
        <taxon>Polychaeta</taxon>
        <taxon>Polychaeta incertae sedis</taxon>
        <taxon>Dinophilidae</taxon>
        <taxon>Dimorphilus</taxon>
    </lineage>
</organism>
<feature type="domain" description="HMG box" evidence="12">
    <location>
        <begin position="549"/>
        <end position="615"/>
    </location>
</feature>
<accession>A0A7I8VN88</accession>
<dbReference type="InterPro" id="IPR000969">
    <property type="entry name" value="SSRP1/POB3"/>
</dbReference>
<dbReference type="GO" id="GO:0035101">
    <property type="term" value="C:FACT complex"/>
    <property type="evidence" value="ECO:0007669"/>
    <property type="project" value="TreeGrafter"/>
</dbReference>
<keyword evidence="14" id="KW-1185">Reference proteome</keyword>
<evidence type="ECO:0000256" key="5">
    <source>
        <dbReference type="ARBA" id="ARBA00023015"/>
    </source>
</evidence>
<keyword evidence="4 10" id="KW-0227">DNA damage</keyword>
<dbReference type="CDD" id="cd21994">
    <property type="entry name" value="HMG-box_SSRP1-like"/>
    <property type="match status" value="1"/>
</dbReference>
<evidence type="ECO:0000313" key="14">
    <source>
        <dbReference type="Proteomes" id="UP000549394"/>
    </source>
</evidence>
<dbReference type="GO" id="GO:0006281">
    <property type="term" value="P:DNA repair"/>
    <property type="evidence" value="ECO:0007669"/>
    <property type="project" value="UniProtKB-KW"/>
</dbReference>
<dbReference type="Gene3D" id="1.10.30.10">
    <property type="entry name" value="High mobility group box domain"/>
    <property type="match status" value="1"/>
</dbReference>
<comment type="similarity">
    <text evidence="1 10">Belongs to the SSRP1 family.</text>
</comment>
<keyword evidence="8 9" id="KW-0539">Nucleus</keyword>
<dbReference type="Gene3D" id="2.30.29.220">
    <property type="entry name" value="Structure-specific recognition protein (SSRP1)"/>
    <property type="match status" value="1"/>
</dbReference>
<keyword evidence="2 10" id="KW-0158">Chromosome</keyword>
<dbReference type="AlphaFoldDB" id="A0A7I8VN88"/>
<dbReference type="InterPro" id="IPR035417">
    <property type="entry name" value="SSRP1/POB3_N"/>
</dbReference>
<dbReference type="Pfam" id="PF00505">
    <property type="entry name" value="HMG_box"/>
    <property type="match status" value="1"/>
</dbReference>
<evidence type="ECO:0000313" key="13">
    <source>
        <dbReference type="EMBL" id="CAD5117472.1"/>
    </source>
</evidence>
<dbReference type="PANTHER" id="PTHR45849">
    <property type="entry name" value="FACT COMPLEX SUBUNIT SSRP1"/>
    <property type="match status" value="1"/>
</dbReference>